<evidence type="ECO:0000313" key="3">
    <source>
        <dbReference type="Proteomes" id="UP000591626"/>
    </source>
</evidence>
<dbReference type="Proteomes" id="UP000591626">
    <property type="component" value="Unassembled WGS sequence"/>
</dbReference>
<evidence type="ECO:0000256" key="1">
    <source>
        <dbReference type="SAM" id="MobiDB-lite"/>
    </source>
</evidence>
<reference evidence="2 3" key="1">
    <citation type="submission" date="2020-03" db="EMBL/GenBank/DDBJ databases">
        <title>Draft genome sequences of bacterial isolates from the female urobiome.</title>
        <authorList>
            <person name="Miller-Ensminger T."/>
            <person name="Wolfe A.J."/>
            <person name="Putonti C."/>
        </authorList>
    </citation>
    <scope>NUCLEOTIDE SEQUENCE [LARGE SCALE GENOMIC DNA]</scope>
    <source>
        <strain evidence="2 3">UMB8490</strain>
    </source>
</reference>
<dbReference type="RefSeq" id="WP_167615558.1">
    <property type="nucleotide sequence ID" value="NZ_JAAUVV010000001.1"/>
</dbReference>
<organism evidence="2 3">
    <name type="scientific">Corynebacterium coyleae</name>
    <dbReference type="NCBI Taxonomy" id="53374"/>
    <lineage>
        <taxon>Bacteria</taxon>
        <taxon>Bacillati</taxon>
        <taxon>Actinomycetota</taxon>
        <taxon>Actinomycetes</taxon>
        <taxon>Mycobacteriales</taxon>
        <taxon>Corynebacteriaceae</taxon>
        <taxon>Corynebacterium</taxon>
    </lineage>
</organism>
<sequence length="50" mass="5726">MDFLDSLGISTTADDEMIARFHQQADTDNDYDYDQDNWIDSAPENEGPEL</sequence>
<proteinExistence type="predicted"/>
<gene>
    <name evidence="2" type="ORF">HC138_01305</name>
</gene>
<feature type="compositionally biased region" description="Acidic residues" evidence="1">
    <location>
        <begin position="27"/>
        <end position="37"/>
    </location>
</feature>
<feature type="region of interest" description="Disordered" evidence="1">
    <location>
        <begin position="23"/>
        <end position="50"/>
    </location>
</feature>
<dbReference type="AlphaFoldDB" id="A0AAP6XKH5"/>
<accession>A0AAP6XKH5</accession>
<dbReference type="EMBL" id="JAAUVV010000001">
    <property type="protein sequence ID" value="NJJ03022.1"/>
    <property type="molecule type" value="Genomic_DNA"/>
</dbReference>
<protein>
    <submittedName>
        <fullName evidence="2">Uncharacterized protein</fullName>
    </submittedName>
</protein>
<name>A0AAP6XKH5_9CORY</name>
<evidence type="ECO:0000313" key="2">
    <source>
        <dbReference type="EMBL" id="NJJ03022.1"/>
    </source>
</evidence>
<comment type="caution">
    <text evidence="2">The sequence shown here is derived from an EMBL/GenBank/DDBJ whole genome shotgun (WGS) entry which is preliminary data.</text>
</comment>